<comment type="caution">
    <text evidence="1">The sequence shown here is derived from an EMBL/GenBank/DDBJ whole genome shotgun (WGS) entry which is preliminary data.</text>
</comment>
<proteinExistence type="predicted"/>
<organism evidence="1 2">
    <name type="scientific">Spiromyces aspiralis</name>
    <dbReference type="NCBI Taxonomy" id="68401"/>
    <lineage>
        <taxon>Eukaryota</taxon>
        <taxon>Fungi</taxon>
        <taxon>Fungi incertae sedis</taxon>
        <taxon>Zoopagomycota</taxon>
        <taxon>Kickxellomycotina</taxon>
        <taxon>Kickxellomycetes</taxon>
        <taxon>Kickxellales</taxon>
        <taxon>Kickxellaceae</taxon>
        <taxon>Spiromyces</taxon>
    </lineage>
</organism>
<accession>A0ACC1HR85</accession>
<reference evidence="1" key="1">
    <citation type="submission" date="2022-06" db="EMBL/GenBank/DDBJ databases">
        <title>Phylogenomic reconstructions and comparative analyses of Kickxellomycotina fungi.</title>
        <authorList>
            <person name="Reynolds N.K."/>
            <person name="Stajich J.E."/>
            <person name="Barry K."/>
            <person name="Grigoriev I.V."/>
            <person name="Crous P."/>
            <person name="Smith M.E."/>
        </authorList>
    </citation>
    <scope>NUCLEOTIDE SEQUENCE</scope>
    <source>
        <strain evidence="1">RSA 2271</strain>
    </source>
</reference>
<dbReference type="EMBL" id="JAMZIH010000641">
    <property type="protein sequence ID" value="KAJ1679049.1"/>
    <property type="molecule type" value="Genomic_DNA"/>
</dbReference>
<evidence type="ECO:0000313" key="1">
    <source>
        <dbReference type="EMBL" id="KAJ1679049.1"/>
    </source>
</evidence>
<keyword evidence="2" id="KW-1185">Reference proteome</keyword>
<dbReference type="Proteomes" id="UP001145114">
    <property type="component" value="Unassembled WGS sequence"/>
</dbReference>
<evidence type="ECO:0000313" key="2">
    <source>
        <dbReference type="Proteomes" id="UP001145114"/>
    </source>
</evidence>
<sequence>MSRYNEPRYRHNQQPVSSSASSPTLYPDNDDDKYAPKHQTYQGQANESISRGGMGGGLENKIALLKQVSIDMGTEIQDQNRFLTMMARIIH</sequence>
<gene>
    <name evidence="1" type="ORF">EV182_002830</name>
</gene>
<name>A0ACC1HR85_9FUNG</name>
<protein>
    <submittedName>
        <fullName evidence="1">Uncharacterized protein</fullName>
    </submittedName>
</protein>